<dbReference type="EMBL" id="CP025012">
    <property type="protein sequence ID" value="AUW45315.1"/>
    <property type="molecule type" value="Genomic_DNA"/>
</dbReference>
<accession>A0A2K9ZAM4</accession>
<proteinExistence type="predicted"/>
<dbReference type="AlphaFoldDB" id="A0A2K9ZAM4"/>
<sequence length="75" mass="7939">MSHFPSFIGTLCEAGAITLNSDREYFVALGLPAQSRVPRARSRPAHHHVSLAPVSKTSVVAGACVLISIQQKLAA</sequence>
<dbReference type="Proteomes" id="UP000238523">
    <property type="component" value="Chromosome"/>
</dbReference>
<evidence type="ECO:0000313" key="2">
    <source>
        <dbReference type="Proteomes" id="UP000238523"/>
    </source>
</evidence>
<name>A0A2K9ZAM4_RHILE</name>
<protein>
    <submittedName>
        <fullName evidence="1">Uncharacterized protein</fullName>
    </submittedName>
</protein>
<organism evidence="1 2">
    <name type="scientific">Rhizobium leguminosarum</name>
    <dbReference type="NCBI Taxonomy" id="384"/>
    <lineage>
        <taxon>Bacteria</taxon>
        <taxon>Pseudomonadati</taxon>
        <taxon>Pseudomonadota</taxon>
        <taxon>Alphaproteobacteria</taxon>
        <taxon>Hyphomicrobiales</taxon>
        <taxon>Rhizobiaceae</taxon>
        <taxon>Rhizobium/Agrobacterium group</taxon>
        <taxon>Rhizobium</taxon>
    </lineage>
</organism>
<evidence type="ECO:0000313" key="1">
    <source>
        <dbReference type="EMBL" id="AUW45315.1"/>
    </source>
</evidence>
<reference evidence="1 2" key="1">
    <citation type="submission" date="2017-11" db="EMBL/GenBank/DDBJ databases">
        <title>Complete genome of Rhizobium leguminosarum Norway, an ineffective micro-symbiont.</title>
        <authorList>
            <person name="Hoffrichter A."/>
            <person name="Liang J."/>
            <person name="Brachmann A."/>
            <person name="Marin M."/>
        </authorList>
    </citation>
    <scope>NUCLEOTIDE SEQUENCE [LARGE SCALE GENOMIC DNA]</scope>
    <source>
        <strain evidence="1 2">Norway</strain>
    </source>
</reference>
<gene>
    <name evidence="1" type="ORF">CUJ84_Chr005024</name>
</gene>